<evidence type="ECO:0000259" key="1">
    <source>
        <dbReference type="Pfam" id="PF01575"/>
    </source>
</evidence>
<accession>A0ABV1CUM9</accession>
<proteinExistence type="predicted"/>
<dbReference type="InterPro" id="IPR002539">
    <property type="entry name" value="MaoC-like_dom"/>
</dbReference>
<feature type="domain" description="MaoC-like" evidence="1">
    <location>
        <begin position="16"/>
        <end position="121"/>
    </location>
</feature>
<dbReference type="SUPFAM" id="SSF54637">
    <property type="entry name" value="Thioesterase/thiol ester dehydrase-isomerase"/>
    <property type="match status" value="1"/>
</dbReference>
<dbReference type="PANTHER" id="PTHR43437:SF3">
    <property type="entry name" value="HYDROXYACYL-THIOESTER DEHYDRATASE TYPE 2, MITOCHONDRIAL"/>
    <property type="match status" value="1"/>
</dbReference>
<organism evidence="2 3">
    <name type="scientific">Megasphaera intestinihominis</name>
    <dbReference type="NCBI Taxonomy" id="3133159"/>
    <lineage>
        <taxon>Bacteria</taxon>
        <taxon>Bacillati</taxon>
        <taxon>Bacillota</taxon>
        <taxon>Negativicutes</taxon>
        <taxon>Veillonellales</taxon>
        <taxon>Veillonellaceae</taxon>
        <taxon>Megasphaera</taxon>
    </lineage>
</organism>
<dbReference type="Proteomes" id="UP001433088">
    <property type="component" value="Unassembled WGS sequence"/>
</dbReference>
<sequence length="138" mass="15339">MARNVRYEDIHVGDKASLSKTISEYDVYAFAGVTGDFNPVHVNAEFAKNSLFKQRIAHGMISAGLISAVLGTELPGIDTIYMNQELSFLAPVLYGDTLTATVECIEKDDKKHRIIFRTTVTNQNDKLVTDGKARVMKR</sequence>
<dbReference type="Pfam" id="PF01575">
    <property type="entry name" value="MaoC_dehydratas"/>
    <property type="match status" value="1"/>
</dbReference>
<name>A0ABV1CUM9_9FIRM</name>
<dbReference type="CDD" id="cd03449">
    <property type="entry name" value="R_hydratase"/>
    <property type="match status" value="1"/>
</dbReference>
<dbReference type="Gene3D" id="3.10.129.10">
    <property type="entry name" value="Hotdog Thioesterase"/>
    <property type="match status" value="1"/>
</dbReference>
<keyword evidence="3" id="KW-1185">Reference proteome</keyword>
<dbReference type="RefSeq" id="WP_292299434.1">
    <property type="nucleotide sequence ID" value="NZ_JBBMEU010000015.1"/>
</dbReference>
<comment type="caution">
    <text evidence="2">The sequence shown here is derived from an EMBL/GenBank/DDBJ whole genome shotgun (WGS) entry which is preliminary data.</text>
</comment>
<protein>
    <submittedName>
        <fullName evidence="2">MaoC family dehydratase</fullName>
    </submittedName>
</protein>
<evidence type="ECO:0000313" key="3">
    <source>
        <dbReference type="Proteomes" id="UP001433088"/>
    </source>
</evidence>
<evidence type="ECO:0000313" key="2">
    <source>
        <dbReference type="EMBL" id="MEQ2421854.1"/>
    </source>
</evidence>
<dbReference type="PANTHER" id="PTHR43437">
    <property type="entry name" value="HYDROXYACYL-THIOESTER DEHYDRATASE TYPE 2, MITOCHONDRIAL-RELATED"/>
    <property type="match status" value="1"/>
</dbReference>
<gene>
    <name evidence="2" type="ORF">WMO23_03775</name>
</gene>
<dbReference type="InterPro" id="IPR029069">
    <property type="entry name" value="HotDog_dom_sf"/>
</dbReference>
<dbReference type="EMBL" id="JBBMEU010000015">
    <property type="protein sequence ID" value="MEQ2421854.1"/>
    <property type="molecule type" value="Genomic_DNA"/>
</dbReference>
<dbReference type="InterPro" id="IPR050965">
    <property type="entry name" value="UPF0336/Enoyl-CoA_hydratase"/>
</dbReference>
<reference evidence="2 3" key="1">
    <citation type="submission" date="2024-03" db="EMBL/GenBank/DDBJ databases">
        <title>Human intestinal bacterial collection.</title>
        <authorList>
            <person name="Pauvert C."/>
            <person name="Hitch T.C.A."/>
            <person name="Clavel T."/>
        </authorList>
    </citation>
    <scope>NUCLEOTIDE SEQUENCE [LARGE SCALE GENOMIC DNA]</scope>
    <source>
        <strain evidence="2 3">CLA-AA-H81</strain>
    </source>
</reference>